<feature type="short sequence motif" description="HXTX 2" evidence="2">
    <location>
        <begin position="125"/>
        <end position="128"/>
    </location>
</feature>
<feature type="active site" description="Proton donor" evidence="2">
    <location>
        <position position="40"/>
    </location>
</feature>
<evidence type="ECO:0000313" key="4">
    <source>
        <dbReference type="Proteomes" id="UP000236497"/>
    </source>
</evidence>
<protein>
    <recommendedName>
        <fullName evidence="2">RNA 2',3'-cyclic phosphodiesterase</fullName>
        <shortName evidence="2">RNA 2',3'-CPDase</shortName>
        <ecNumber evidence="2">3.1.4.58</ecNumber>
    </recommendedName>
</protein>
<keyword evidence="4" id="KW-1185">Reference proteome</keyword>
<dbReference type="OrthoDB" id="9789350at2"/>
<evidence type="ECO:0000313" key="3">
    <source>
        <dbReference type="EMBL" id="CRZ33288.1"/>
    </source>
</evidence>
<dbReference type="InterPro" id="IPR004175">
    <property type="entry name" value="RNA_CPDase"/>
</dbReference>
<proteinExistence type="inferred from homology"/>
<comment type="catalytic activity">
    <reaction evidence="2">
        <text>a 3'-end 2',3'-cyclophospho-ribonucleotide-RNA + H2O = a 3'-end 2'-phospho-ribonucleotide-RNA + H(+)</text>
        <dbReference type="Rhea" id="RHEA:11828"/>
        <dbReference type="Rhea" id="RHEA-COMP:10464"/>
        <dbReference type="Rhea" id="RHEA-COMP:17353"/>
        <dbReference type="ChEBI" id="CHEBI:15377"/>
        <dbReference type="ChEBI" id="CHEBI:15378"/>
        <dbReference type="ChEBI" id="CHEBI:83064"/>
        <dbReference type="ChEBI" id="CHEBI:173113"/>
        <dbReference type="EC" id="3.1.4.58"/>
    </reaction>
</comment>
<dbReference type="PANTHER" id="PTHR35561:SF1">
    <property type="entry name" value="RNA 2',3'-CYCLIC PHOSPHODIESTERASE"/>
    <property type="match status" value="1"/>
</dbReference>
<sequence>MRLFTAVIFDDEIKDSLCGVMEKLRRLTDKGSFTLRENLHLTLNFIGETDKENLVMDAMKKAVSLADAKAFELTFAGFGRFRRSEGDICWIGVEKNGQLIRLQKELADCLTDVGFVLEDREYKPHLTLARRVKFKDKFNQKEFEAYVPRMTQRVSRISLMKSEHIKGKLTYTEIFYVDLQ</sequence>
<dbReference type="EC" id="3.1.4.58" evidence="2"/>
<organism evidence="3 4">
    <name type="scientific">Herbinix hemicellulosilytica</name>
    <dbReference type="NCBI Taxonomy" id="1564487"/>
    <lineage>
        <taxon>Bacteria</taxon>
        <taxon>Bacillati</taxon>
        <taxon>Bacillota</taxon>
        <taxon>Clostridia</taxon>
        <taxon>Lachnospirales</taxon>
        <taxon>Lachnospiraceae</taxon>
        <taxon>Herbinix</taxon>
    </lineage>
</organism>
<dbReference type="SUPFAM" id="SSF55144">
    <property type="entry name" value="LigT-like"/>
    <property type="match status" value="1"/>
</dbReference>
<comment type="similarity">
    <text evidence="2">Belongs to the 2H phosphoesterase superfamily. ThpR family.</text>
</comment>
<dbReference type="EMBL" id="CVTD020000005">
    <property type="protein sequence ID" value="CRZ33288.1"/>
    <property type="molecule type" value="Genomic_DNA"/>
</dbReference>
<evidence type="ECO:0000256" key="2">
    <source>
        <dbReference type="HAMAP-Rule" id="MF_01940"/>
    </source>
</evidence>
<dbReference type="HAMAP" id="MF_01940">
    <property type="entry name" value="RNA_CPDase"/>
    <property type="match status" value="1"/>
</dbReference>
<comment type="function">
    <text evidence="2">Hydrolyzes RNA 2',3'-cyclic phosphodiester to an RNA 2'-phosphomonoester.</text>
</comment>
<dbReference type="Pfam" id="PF13563">
    <property type="entry name" value="2_5_RNA_ligase2"/>
    <property type="match status" value="1"/>
</dbReference>
<evidence type="ECO:0000256" key="1">
    <source>
        <dbReference type="ARBA" id="ARBA00022801"/>
    </source>
</evidence>
<accession>A0A0H5SSL5</accession>
<dbReference type="GO" id="GO:0008664">
    <property type="term" value="F:RNA 2',3'-cyclic 3'-phosphodiesterase activity"/>
    <property type="evidence" value="ECO:0007669"/>
    <property type="project" value="UniProtKB-EC"/>
</dbReference>
<gene>
    <name evidence="3" type="ORF">HHT355_0073</name>
</gene>
<dbReference type="GO" id="GO:0004113">
    <property type="term" value="F:2',3'-cyclic-nucleotide 3'-phosphodiesterase activity"/>
    <property type="evidence" value="ECO:0007669"/>
    <property type="project" value="InterPro"/>
</dbReference>
<feature type="active site" description="Proton acceptor" evidence="2">
    <location>
        <position position="125"/>
    </location>
</feature>
<dbReference type="AlphaFoldDB" id="A0A0H5SSL5"/>
<dbReference type="PANTHER" id="PTHR35561">
    <property type="entry name" value="RNA 2',3'-CYCLIC PHOSPHODIESTERASE"/>
    <property type="match status" value="1"/>
</dbReference>
<dbReference type="Proteomes" id="UP000236497">
    <property type="component" value="Unassembled WGS sequence"/>
</dbReference>
<dbReference type="NCBIfam" id="TIGR02258">
    <property type="entry name" value="2_5_ligase"/>
    <property type="match status" value="1"/>
</dbReference>
<name>A0A0H5SSL5_HERHM</name>
<dbReference type="Gene3D" id="3.90.1140.10">
    <property type="entry name" value="Cyclic phosphodiesterase"/>
    <property type="match status" value="1"/>
</dbReference>
<reference evidence="3 4" key="1">
    <citation type="submission" date="2015-06" db="EMBL/GenBank/DDBJ databases">
        <authorList>
            <person name="Wibberg Daniel"/>
        </authorList>
    </citation>
    <scope>NUCLEOTIDE SEQUENCE [LARGE SCALE GENOMIC DNA]</scope>
    <source>
        <strain evidence="3 4">T3/55T</strain>
    </source>
</reference>
<feature type="short sequence motif" description="HXTX 1" evidence="2">
    <location>
        <begin position="40"/>
        <end position="43"/>
    </location>
</feature>
<keyword evidence="1 2" id="KW-0378">Hydrolase</keyword>
<dbReference type="RefSeq" id="WP_103201477.1">
    <property type="nucleotide sequence ID" value="NZ_CVTD020000005.1"/>
</dbReference>
<dbReference type="InterPro" id="IPR009097">
    <property type="entry name" value="Cyclic_Pdiesterase"/>
</dbReference>